<proteinExistence type="predicted"/>
<dbReference type="RefSeq" id="WP_146645734.1">
    <property type="nucleotide sequence ID" value="NZ_CP012333.1"/>
</dbReference>
<dbReference type="CDD" id="cd11614">
    <property type="entry name" value="SAF_CpaB_FlgA_like"/>
    <property type="match status" value="1"/>
</dbReference>
<dbReference type="InterPro" id="IPR031571">
    <property type="entry name" value="RcpC_dom"/>
</dbReference>
<keyword evidence="1" id="KW-1133">Transmembrane helix</keyword>
<dbReference type="Pfam" id="PF08666">
    <property type="entry name" value="SAF"/>
    <property type="match status" value="1"/>
</dbReference>
<organism evidence="3 4">
    <name type="scientific">Labilithrix luteola</name>
    <dbReference type="NCBI Taxonomy" id="1391654"/>
    <lineage>
        <taxon>Bacteria</taxon>
        <taxon>Pseudomonadati</taxon>
        <taxon>Myxococcota</taxon>
        <taxon>Polyangia</taxon>
        <taxon>Polyangiales</taxon>
        <taxon>Labilitrichaceae</taxon>
        <taxon>Labilithrix</taxon>
    </lineage>
</organism>
<reference evidence="3 4" key="1">
    <citation type="submission" date="2015-08" db="EMBL/GenBank/DDBJ databases">
        <authorList>
            <person name="Babu N.S."/>
            <person name="Beckwith C.J."/>
            <person name="Beseler K.G."/>
            <person name="Brison A."/>
            <person name="Carone J.V."/>
            <person name="Caskin T.P."/>
            <person name="Diamond M."/>
            <person name="Durham M.E."/>
            <person name="Foxe J.M."/>
            <person name="Go M."/>
            <person name="Henderson B.A."/>
            <person name="Jones I.B."/>
            <person name="McGettigan J.A."/>
            <person name="Micheletti S.J."/>
            <person name="Nasrallah M.E."/>
            <person name="Ortiz D."/>
            <person name="Piller C.R."/>
            <person name="Privatt S.R."/>
            <person name="Schneider S.L."/>
            <person name="Sharp S."/>
            <person name="Smith T.C."/>
            <person name="Stanton J.D."/>
            <person name="Ullery H.E."/>
            <person name="Wilson R.J."/>
            <person name="Serrano M.G."/>
            <person name="Buck G."/>
            <person name="Lee V."/>
            <person name="Wang Y."/>
            <person name="Carvalho R."/>
            <person name="Voegtly L."/>
            <person name="Shi R."/>
            <person name="Duckworth R."/>
            <person name="Johnson A."/>
            <person name="Loviza R."/>
            <person name="Walstead R."/>
            <person name="Shah Z."/>
            <person name="Kiflezghi M."/>
            <person name="Wade K."/>
            <person name="Ball S.L."/>
            <person name="Bradley K.W."/>
            <person name="Asai D.J."/>
            <person name="Bowman C.A."/>
            <person name="Russell D.A."/>
            <person name="Pope W.H."/>
            <person name="Jacobs-Sera D."/>
            <person name="Hendrix R.W."/>
            <person name="Hatfull G.F."/>
        </authorList>
    </citation>
    <scope>NUCLEOTIDE SEQUENCE [LARGE SCALE GENOMIC DNA]</scope>
    <source>
        <strain evidence="3 4">DSM 27648</strain>
    </source>
</reference>
<dbReference type="KEGG" id="llu:AKJ09_00741"/>
<dbReference type="InterPro" id="IPR017592">
    <property type="entry name" value="Pilus_assmbl_Flp-typ_CpaB"/>
</dbReference>
<evidence type="ECO:0000256" key="1">
    <source>
        <dbReference type="SAM" id="Phobius"/>
    </source>
</evidence>
<keyword evidence="4" id="KW-1185">Reference proteome</keyword>
<dbReference type="SMART" id="SM00858">
    <property type="entry name" value="SAF"/>
    <property type="match status" value="1"/>
</dbReference>
<dbReference type="AlphaFoldDB" id="A0A0K1PKN2"/>
<gene>
    <name evidence="3" type="ORF">AKJ09_00741</name>
</gene>
<dbReference type="STRING" id="1391654.AKJ09_00741"/>
<evidence type="ECO:0000313" key="4">
    <source>
        <dbReference type="Proteomes" id="UP000064967"/>
    </source>
</evidence>
<evidence type="ECO:0000313" key="3">
    <source>
        <dbReference type="EMBL" id="AKU94077.1"/>
    </source>
</evidence>
<keyword evidence="1" id="KW-0472">Membrane</keyword>
<sequence length="266" mass="28324">MNRRAFLISVCVVGLGAVLLLLYLHKFETEKSGGELIRVLVMKKAIERGKPIVDDDLAVREVPVAYVEDRAIRASDRETVIGLRAGVTVNAQQTLMWTDLSVANEERRDLATLVTPGNRAVHVRAARDDRGSGLIRPGDHVDVIATLAQAGGASSAVVLLQKVLVLANGTTMSSDVLPSDGDKTRSTTGEQGLTLSLNLQETQLISLASERGQLTVALRHPDDLRTFDGIPDMSPSALTDGRARAAVQGTHRAAGPVKLEAVGAGR</sequence>
<dbReference type="Pfam" id="PF16976">
    <property type="entry name" value="RcpC"/>
    <property type="match status" value="1"/>
</dbReference>
<dbReference type="OrthoDB" id="163768at2"/>
<feature type="transmembrane region" description="Helical" evidence="1">
    <location>
        <begin position="6"/>
        <end position="24"/>
    </location>
</feature>
<dbReference type="EMBL" id="CP012333">
    <property type="protein sequence ID" value="AKU94077.1"/>
    <property type="molecule type" value="Genomic_DNA"/>
</dbReference>
<feature type="domain" description="SAF" evidence="2">
    <location>
        <begin position="37"/>
        <end position="101"/>
    </location>
</feature>
<accession>A0A0K1PKN2</accession>
<evidence type="ECO:0000259" key="2">
    <source>
        <dbReference type="SMART" id="SM00858"/>
    </source>
</evidence>
<dbReference type="Proteomes" id="UP000064967">
    <property type="component" value="Chromosome"/>
</dbReference>
<protein>
    <submittedName>
        <fullName evidence="3">Flp pilus assembly protein RcpC/CpaB</fullName>
    </submittedName>
</protein>
<dbReference type="NCBIfam" id="TIGR03177">
    <property type="entry name" value="pilus_cpaB"/>
    <property type="match status" value="1"/>
</dbReference>
<keyword evidence="1" id="KW-0812">Transmembrane</keyword>
<dbReference type="InterPro" id="IPR013974">
    <property type="entry name" value="SAF"/>
</dbReference>
<name>A0A0K1PKN2_9BACT</name>